<evidence type="ECO:0000313" key="3">
    <source>
        <dbReference type="EMBL" id="KAH9367958.1"/>
    </source>
</evidence>
<reference evidence="3 4" key="1">
    <citation type="journal article" date="2020" name="Cell">
        <title>Large-Scale Comparative Analyses of Tick Genomes Elucidate Their Genetic Diversity and Vector Capacities.</title>
        <authorList>
            <consortium name="Tick Genome and Microbiome Consortium (TIGMIC)"/>
            <person name="Jia N."/>
            <person name="Wang J."/>
            <person name="Shi W."/>
            <person name="Du L."/>
            <person name="Sun Y."/>
            <person name="Zhan W."/>
            <person name="Jiang J.F."/>
            <person name="Wang Q."/>
            <person name="Zhang B."/>
            <person name="Ji P."/>
            <person name="Bell-Sakyi L."/>
            <person name="Cui X.M."/>
            <person name="Yuan T.T."/>
            <person name="Jiang B.G."/>
            <person name="Yang W.F."/>
            <person name="Lam T.T."/>
            <person name="Chang Q.C."/>
            <person name="Ding S.J."/>
            <person name="Wang X.J."/>
            <person name="Zhu J.G."/>
            <person name="Ruan X.D."/>
            <person name="Zhao L."/>
            <person name="Wei J.T."/>
            <person name="Ye R.Z."/>
            <person name="Que T.C."/>
            <person name="Du C.H."/>
            <person name="Zhou Y.H."/>
            <person name="Cheng J.X."/>
            <person name="Dai P.F."/>
            <person name="Guo W.B."/>
            <person name="Han X.H."/>
            <person name="Huang E.J."/>
            <person name="Li L.F."/>
            <person name="Wei W."/>
            <person name="Gao Y.C."/>
            <person name="Liu J.Z."/>
            <person name="Shao H.Z."/>
            <person name="Wang X."/>
            <person name="Wang C.C."/>
            <person name="Yang T.C."/>
            <person name="Huo Q.B."/>
            <person name="Li W."/>
            <person name="Chen H.Y."/>
            <person name="Chen S.E."/>
            <person name="Zhou L.G."/>
            <person name="Ni X.B."/>
            <person name="Tian J.H."/>
            <person name="Sheng Y."/>
            <person name="Liu T."/>
            <person name="Pan Y.S."/>
            <person name="Xia L.Y."/>
            <person name="Li J."/>
            <person name="Zhao F."/>
            <person name="Cao W.C."/>
        </authorList>
    </citation>
    <scope>NUCLEOTIDE SEQUENCE [LARGE SCALE GENOMIC DNA]</scope>
    <source>
        <strain evidence="3">HaeL-2018</strain>
    </source>
</reference>
<dbReference type="Proteomes" id="UP000821853">
    <property type="component" value="Chromosome 2"/>
</dbReference>
<sequence length="95" mass="10421">MVKRRLECAHVLLTGLLATAGHGWQVDVVRRRAPGVGAKDAVVMDAEPERRSQVEEQGDAAENGHQEQHSLEVLVHVPVRLQDDCIDSVDGLHLV</sequence>
<name>A0A9J6FP27_HAELO</name>
<accession>A0A9J6FP27</accession>
<protein>
    <recommendedName>
        <fullName evidence="5">Secreted protein</fullName>
    </recommendedName>
</protein>
<organism evidence="3 4">
    <name type="scientific">Haemaphysalis longicornis</name>
    <name type="common">Bush tick</name>
    <dbReference type="NCBI Taxonomy" id="44386"/>
    <lineage>
        <taxon>Eukaryota</taxon>
        <taxon>Metazoa</taxon>
        <taxon>Ecdysozoa</taxon>
        <taxon>Arthropoda</taxon>
        <taxon>Chelicerata</taxon>
        <taxon>Arachnida</taxon>
        <taxon>Acari</taxon>
        <taxon>Parasitiformes</taxon>
        <taxon>Ixodida</taxon>
        <taxon>Ixodoidea</taxon>
        <taxon>Ixodidae</taxon>
        <taxon>Haemaphysalinae</taxon>
        <taxon>Haemaphysalis</taxon>
    </lineage>
</organism>
<evidence type="ECO:0008006" key="5">
    <source>
        <dbReference type="Google" id="ProtNLM"/>
    </source>
</evidence>
<proteinExistence type="predicted"/>
<feature type="signal peptide" evidence="2">
    <location>
        <begin position="1"/>
        <end position="23"/>
    </location>
</feature>
<evidence type="ECO:0000256" key="2">
    <source>
        <dbReference type="SAM" id="SignalP"/>
    </source>
</evidence>
<keyword evidence="4" id="KW-1185">Reference proteome</keyword>
<evidence type="ECO:0000256" key="1">
    <source>
        <dbReference type="SAM" id="MobiDB-lite"/>
    </source>
</evidence>
<keyword evidence="2" id="KW-0732">Signal</keyword>
<dbReference type="EMBL" id="JABSTR010000004">
    <property type="protein sequence ID" value="KAH9367958.1"/>
    <property type="molecule type" value="Genomic_DNA"/>
</dbReference>
<feature type="region of interest" description="Disordered" evidence="1">
    <location>
        <begin position="46"/>
        <end position="69"/>
    </location>
</feature>
<gene>
    <name evidence="3" type="ORF">HPB48_011663</name>
</gene>
<dbReference type="AlphaFoldDB" id="A0A9J6FP27"/>
<dbReference type="VEuPathDB" id="VectorBase:HLOH_051446"/>
<comment type="caution">
    <text evidence="3">The sequence shown here is derived from an EMBL/GenBank/DDBJ whole genome shotgun (WGS) entry which is preliminary data.</text>
</comment>
<evidence type="ECO:0000313" key="4">
    <source>
        <dbReference type="Proteomes" id="UP000821853"/>
    </source>
</evidence>
<feature type="chain" id="PRO_5039944442" description="Secreted protein" evidence="2">
    <location>
        <begin position="24"/>
        <end position="95"/>
    </location>
</feature>